<feature type="compositionally biased region" description="Low complexity" evidence="2">
    <location>
        <begin position="12"/>
        <end position="22"/>
    </location>
</feature>
<evidence type="ECO:0000256" key="1">
    <source>
        <dbReference type="ARBA" id="ARBA00022898"/>
    </source>
</evidence>
<dbReference type="EMBL" id="PRLL01000013">
    <property type="protein sequence ID" value="RYC73439.1"/>
    <property type="molecule type" value="Genomic_DNA"/>
</dbReference>
<dbReference type="InterPro" id="IPR015421">
    <property type="entry name" value="PyrdxlP-dep_Trfase_major"/>
</dbReference>
<dbReference type="Gene3D" id="3.90.1150.10">
    <property type="entry name" value="Aspartate Aminotransferase, domain 1"/>
    <property type="match status" value="1"/>
</dbReference>
<dbReference type="SUPFAM" id="SSF53383">
    <property type="entry name" value="PLP-dependent transferases"/>
    <property type="match status" value="1"/>
</dbReference>
<keyword evidence="4" id="KW-0808">Transferase</keyword>
<keyword evidence="5" id="KW-1185">Reference proteome</keyword>
<dbReference type="EC" id="2.8.1.7" evidence="4"/>
<evidence type="ECO:0000256" key="2">
    <source>
        <dbReference type="SAM" id="MobiDB-lite"/>
    </source>
</evidence>
<dbReference type="Gene3D" id="3.40.640.10">
    <property type="entry name" value="Type I PLP-dependent aspartate aminotransferase-like (Major domain)"/>
    <property type="match status" value="1"/>
</dbReference>
<gene>
    <name evidence="4" type="primary">csd</name>
    <name evidence="4" type="ORF">G3KMM_00400</name>
</gene>
<organism evidence="4 5">
    <name type="scientific">Candidatus Nanosyncoccus nanoralicus</name>
    <dbReference type="NCBI Taxonomy" id="2171996"/>
    <lineage>
        <taxon>Bacteria</taxon>
        <taxon>Candidatus Saccharimonadota</taxon>
        <taxon>Candidatus Nanosyncoccalia</taxon>
        <taxon>Candidatus Nanosyncoccales</taxon>
        <taxon>Candidatus Nanosyncoccaceae</taxon>
        <taxon>Candidatus Nanosyncoccus</taxon>
    </lineage>
</organism>
<evidence type="ECO:0000313" key="5">
    <source>
        <dbReference type="Proteomes" id="UP001191004"/>
    </source>
</evidence>
<dbReference type="InterPro" id="IPR015424">
    <property type="entry name" value="PyrdxlP-dep_Trfase"/>
</dbReference>
<feature type="region of interest" description="Disordered" evidence="2">
    <location>
        <begin position="1"/>
        <end position="22"/>
    </location>
</feature>
<dbReference type="RefSeq" id="WP_164998480.1">
    <property type="nucleotide sequence ID" value="NZ_PRLL01000013.1"/>
</dbReference>
<dbReference type="InterPro" id="IPR015422">
    <property type="entry name" value="PyrdxlP-dep_Trfase_small"/>
</dbReference>
<evidence type="ECO:0000313" key="4">
    <source>
        <dbReference type="EMBL" id="RYC73439.1"/>
    </source>
</evidence>
<dbReference type="PANTHER" id="PTHR43586:SF8">
    <property type="entry name" value="CYSTEINE DESULFURASE 1, CHLOROPLASTIC"/>
    <property type="match status" value="1"/>
</dbReference>
<protein>
    <submittedName>
        <fullName evidence="4">Cysteine desulfurase</fullName>
        <ecNumber evidence="4">2.8.1.7</ecNumber>
    </submittedName>
</protein>
<dbReference type="GO" id="GO:0031071">
    <property type="term" value="F:cysteine desulfurase activity"/>
    <property type="evidence" value="ECO:0007669"/>
    <property type="project" value="UniProtKB-EC"/>
</dbReference>
<reference evidence="4 5" key="1">
    <citation type="journal article" date="2018" name="bioRxiv">
        <title>Evidence of independent acquisition and adaption of ultra-small bacteria to human hosts across the highly diverse yet reduced genomes of the phylum Saccharibacteria.</title>
        <authorList>
            <person name="McLean J.S."/>
            <person name="Bor B."/>
            <person name="To T.T."/>
            <person name="Liu Q."/>
            <person name="Kearns K.A."/>
            <person name="Solden L.M."/>
            <person name="Wrighton K.C."/>
            <person name="He X."/>
            <person name="Shi W."/>
        </authorList>
    </citation>
    <scope>NUCLEOTIDE SEQUENCE [LARGE SCALE GENOMIC DNA]</scope>
    <source>
        <strain evidence="4 5">TM7_KMM_G3_1_HOT_351</strain>
    </source>
</reference>
<name>A0ABY0FJT6_9BACT</name>
<evidence type="ECO:0000259" key="3">
    <source>
        <dbReference type="Pfam" id="PF00266"/>
    </source>
</evidence>
<accession>A0ABY0FJT6</accession>
<sequence>MGLFNFRKTPDNSSNNENNTQQTSLLRTKGFEYLNNKEIYLDSACQSLRPQPVINSLVEYYQKHNSCGERVKYQWGKITDQKVSETRDHILKFLKLKKKDYFVSFTLNTTYGLNLLLSQFDFKKASIKTIVTSDIEHNSVFLTTLQASQNNKLERLVLSREIDGSLPISEIPDNSLVVVNVMSNIDGRLLQNLQEVVHYVHQKQGYIILDAAQVIAHHSAILEQTEADAICFSAHKLYAPSLGVMVIRKDFLSYIKPTFLGGGMVDDVDKSTYLPSFEHPDKFHTAFEPGLQAWGEIIALNSALDWLDQLPAAAKDRLSSCSEKLYQFLSTHPKIHCLNQHPSTVLTFYLKDIDSHLLAEALSDQGIMVRSGYFCVHYYLDHKLKLPPLLRLSLGYQNTEAEIDRVIKILSKF</sequence>
<dbReference type="PANTHER" id="PTHR43586">
    <property type="entry name" value="CYSTEINE DESULFURASE"/>
    <property type="match status" value="1"/>
</dbReference>
<reference evidence="4 5" key="2">
    <citation type="journal article" date="2020" name="Cell Rep.">
        <title>Acquisition and Adaptation of Ultra-small Parasitic Reduced Genome Bacteria to Mammalian Hosts.</title>
        <authorList>
            <person name="McLean J.S."/>
            <person name="Bor B."/>
            <person name="Kerns K.A."/>
            <person name="Liu Q."/>
            <person name="To T.T."/>
            <person name="Solden L."/>
            <person name="Hendrickson E.L."/>
            <person name="Wrighton K."/>
            <person name="Shi W."/>
            <person name="He X."/>
        </authorList>
    </citation>
    <scope>NUCLEOTIDE SEQUENCE [LARGE SCALE GENOMIC DNA]</scope>
    <source>
        <strain evidence="4 5">TM7_KMM_G3_1_HOT_351</strain>
    </source>
</reference>
<dbReference type="Pfam" id="PF00266">
    <property type="entry name" value="Aminotran_5"/>
    <property type="match status" value="1"/>
</dbReference>
<proteinExistence type="predicted"/>
<feature type="domain" description="Aminotransferase class V" evidence="3">
    <location>
        <begin position="39"/>
        <end position="406"/>
    </location>
</feature>
<keyword evidence="1" id="KW-0663">Pyridoxal phosphate</keyword>
<comment type="caution">
    <text evidence="4">The sequence shown here is derived from an EMBL/GenBank/DDBJ whole genome shotgun (WGS) entry which is preliminary data.</text>
</comment>
<dbReference type="InterPro" id="IPR000192">
    <property type="entry name" value="Aminotrans_V_dom"/>
</dbReference>
<dbReference type="Proteomes" id="UP001191004">
    <property type="component" value="Unassembled WGS sequence"/>
</dbReference>